<accession>A0ABR1YUC1</accession>
<keyword evidence="3" id="KW-1185">Reference proteome</keyword>
<dbReference type="Gene3D" id="3.40.50.720">
    <property type="entry name" value="NAD(P)-binding Rossmann-like Domain"/>
    <property type="match status" value="1"/>
</dbReference>
<name>A0ABR1YUC1_9PEZI</name>
<organism evidence="2 3">
    <name type="scientific">Phyllosticta capitalensis</name>
    <dbReference type="NCBI Taxonomy" id="121624"/>
    <lineage>
        <taxon>Eukaryota</taxon>
        <taxon>Fungi</taxon>
        <taxon>Dikarya</taxon>
        <taxon>Ascomycota</taxon>
        <taxon>Pezizomycotina</taxon>
        <taxon>Dothideomycetes</taxon>
        <taxon>Dothideomycetes incertae sedis</taxon>
        <taxon>Botryosphaeriales</taxon>
        <taxon>Phyllostictaceae</taxon>
        <taxon>Phyllosticta</taxon>
    </lineage>
</organism>
<dbReference type="EMBL" id="JBBWRZ010000004">
    <property type="protein sequence ID" value="KAK8238287.1"/>
    <property type="molecule type" value="Genomic_DNA"/>
</dbReference>
<evidence type="ECO:0000256" key="1">
    <source>
        <dbReference type="ARBA" id="ARBA00023002"/>
    </source>
</evidence>
<dbReference type="PANTHER" id="PTHR43157">
    <property type="entry name" value="PHOSPHATIDYLINOSITOL-GLYCAN BIOSYNTHESIS CLASS F PROTEIN-RELATED"/>
    <property type="match status" value="1"/>
</dbReference>
<gene>
    <name evidence="2" type="ORF">HDK90DRAFT_509928</name>
</gene>
<evidence type="ECO:0000313" key="2">
    <source>
        <dbReference type="EMBL" id="KAK8238287.1"/>
    </source>
</evidence>
<sequence>MPSLSVLANFIYTQLFVKVPPPTQSFAGRTVIVTGANVGLGLETARYAAKLGAAKVILTSRRVDAGEAAKRSIYASEKLSDPNVVEVWQLDLCSYDNVRAFAERASSLPRLDALICNAGIATTQFKLAEGHETTITTNVISTFLLALLLLPKLRETAHETGQLAHLEIVSSLVHFFTDFPERDARPGQLFADLSDEKKARMDDRYNVSKLLEVFVVRQLAADPELMGARSNTSPYPVVMTAVNPGFCDSALRREFYDGPKITKFAMKAFEWTMARSSEEGARNLVLAAAAGKADQSWHGQYISDGKVKPVSKFVQSEAGKKQQKRVWEELSVILEKIQPGVTKNF</sequence>
<keyword evidence="1" id="KW-0560">Oxidoreductase</keyword>
<dbReference type="PRINTS" id="PR00081">
    <property type="entry name" value="GDHRDH"/>
</dbReference>
<dbReference type="Proteomes" id="UP001492380">
    <property type="component" value="Unassembled WGS sequence"/>
</dbReference>
<comment type="caution">
    <text evidence="2">The sequence shown here is derived from an EMBL/GenBank/DDBJ whole genome shotgun (WGS) entry which is preliminary data.</text>
</comment>
<evidence type="ECO:0000313" key="3">
    <source>
        <dbReference type="Proteomes" id="UP001492380"/>
    </source>
</evidence>
<dbReference type="SUPFAM" id="SSF51735">
    <property type="entry name" value="NAD(P)-binding Rossmann-fold domains"/>
    <property type="match status" value="1"/>
</dbReference>
<dbReference type="InterPro" id="IPR036291">
    <property type="entry name" value="NAD(P)-bd_dom_sf"/>
</dbReference>
<reference evidence="2 3" key="1">
    <citation type="submission" date="2024-04" db="EMBL/GenBank/DDBJ databases">
        <title>Phyllosticta paracitricarpa is synonymous to the EU quarantine fungus P. citricarpa based on phylogenomic analyses.</title>
        <authorList>
            <consortium name="Lawrence Berkeley National Laboratory"/>
            <person name="Van Ingen-Buijs V.A."/>
            <person name="Van Westerhoven A.C."/>
            <person name="Haridas S."/>
            <person name="Skiadas P."/>
            <person name="Martin F."/>
            <person name="Groenewald J.Z."/>
            <person name="Crous P.W."/>
            <person name="Seidl M.F."/>
        </authorList>
    </citation>
    <scope>NUCLEOTIDE SEQUENCE [LARGE SCALE GENOMIC DNA]</scope>
    <source>
        <strain evidence="2 3">CBS 123374</strain>
    </source>
</reference>
<protein>
    <submittedName>
        <fullName evidence="2">Uncharacterized protein</fullName>
    </submittedName>
</protein>
<dbReference type="Pfam" id="PF00106">
    <property type="entry name" value="adh_short"/>
    <property type="match status" value="1"/>
</dbReference>
<dbReference type="PANTHER" id="PTHR43157:SF31">
    <property type="entry name" value="PHOSPHATIDYLINOSITOL-GLYCAN BIOSYNTHESIS CLASS F PROTEIN"/>
    <property type="match status" value="1"/>
</dbReference>
<dbReference type="InterPro" id="IPR002347">
    <property type="entry name" value="SDR_fam"/>
</dbReference>
<proteinExistence type="predicted"/>